<evidence type="ECO:0000313" key="4">
    <source>
        <dbReference type="EMBL" id="BBE30344.1"/>
    </source>
</evidence>
<dbReference type="Pfam" id="PF13487">
    <property type="entry name" value="HD_5"/>
    <property type="match status" value="1"/>
</dbReference>
<evidence type="ECO:0000313" key="5">
    <source>
        <dbReference type="Proteomes" id="UP000516361"/>
    </source>
</evidence>
<dbReference type="CDD" id="cd00077">
    <property type="entry name" value="HDc"/>
    <property type="match status" value="1"/>
</dbReference>
<evidence type="ECO:0000259" key="3">
    <source>
        <dbReference type="PROSITE" id="PS51832"/>
    </source>
</evidence>
<keyword evidence="2" id="KW-1133">Transmembrane helix</keyword>
<keyword evidence="1" id="KW-0175">Coiled coil</keyword>
<sequence length="586" mass="68301">MNFKIKRGIRFSIFQIVIMSLLSVALILFFLSNILTRNLIEKNYNQKKDLAISSIMEIFGISTKGSKSSENKYNLAINSIFDNINNLYEKNYTIQSQDLEKGKYIFDDLKNVFEKLKLPIPKIEYILFDDKKNVLYHSEMNSDKYIDLKNNLLKLINNNTNSKRITDTLDSTDSKYSFLNLDKYIFGLEVKLGNDEFFLKNTQKFTDLLTKQYDVIESIKVYKFDDFFNYDLELNDNQISSLKNNEQIILKNDFKETYFLPIENDLIIKVDFNKKIIYKDMIPIYFSFVIAIFVSLIIGLIVAHRVSNPLIKSIESISKSIKKYTEEKDLTAIAEIKLNKKSPYELINLSKGFTEMTQEISAYTEELQAMNEALENSYNEIEKKNKKLKEENYYFSKQLSKIAESYDDDTGNHIDRVASLSEFIAKKLNLNDDFIKDIKYFAPLHDIGKILTPIEILRKPGKLTNDEFEIIKKHPIDGGKLIGDGEEYKVARNIAMYHHEKYNGKGYPFGKIGDQIPIEAQIVSFADVYDALRSERPYKKAFSHEEVCNILVNGDNRTKPTDFNPLILEVFKRYHNEIDKLYNSLK</sequence>
<keyword evidence="5" id="KW-1185">Reference proteome</keyword>
<dbReference type="Proteomes" id="UP000516361">
    <property type="component" value="Chromosome"/>
</dbReference>
<dbReference type="KEGG" id="ocy:OSSY52_04850"/>
<dbReference type="PANTHER" id="PTHR45228">
    <property type="entry name" value="CYCLIC DI-GMP PHOSPHODIESTERASE TM_0186-RELATED"/>
    <property type="match status" value="1"/>
</dbReference>
<dbReference type="EMBL" id="AP018712">
    <property type="protein sequence ID" value="BBE30344.1"/>
    <property type="molecule type" value="Genomic_DNA"/>
</dbReference>
<dbReference type="SMART" id="SM00471">
    <property type="entry name" value="HDc"/>
    <property type="match status" value="1"/>
</dbReference>
<dbReference type="Gene3D" id="1.10.3210.10">
    <property type="entry name" value="Hypothetical protein af1432"/>
    <property type="match status" value="1"/>
</dbReference>
<dbReference type="Gene3D" id="6.10.340.10">
    <property type="match status" value="1"/>
</dbReference>
<dbReference type="AlphaFoldDB" id="A0A7G1G5M7"/>
<evidence type="ECO:0000256" key="1">
    <source>
        <dbReference type="SAM" id="Coils"/>
    </source>
</evidence>
<dbReference type="InterPro" id="IPR052020">
    <property type="entry name" value="Cyclic_di-GMP/3'3'-cGAMP_PDE"/>
</dbReference>
<gene>
    <name evidence="4" type="ORF">OSSY52_04850</name>
</gene>
<organism evidence="4 5">
    <name type="scientific">Tepiditoga spiralis</name>
    <dbReference type="NCBI Taxonomy" id="2108365"/>
    <lineage>
        <taxon>Bacteria</taxon>
        <taxon>Thermotogati</taxon>
        <taxon>Thermotogota</taxon>
        <taxon>Thermotogae</taxon>
        <taxon>Petrotogales</taxon>
        <taxon>Petrotogaceae</taxon>
        <taxon>Tepiditoga</taxon>
    </lineage>
</organism>
<keyword evidence="2" id="KW-0812">Transmembrane</keyword>
<dbReference type="RefSeq" id="WP_198423069.1">
    <property type="nucleotide sequence ID" value="NZ_AP018712.1"/>
</dbReference>
<evidence type="ECO:0000256" key="2">
    <source>
        <dbReference type="SAM" id="Phobius"/>
    </source>
</evidence>
<dbReference type="SUPFAM" id="SSF109604">
    <property type="entry name" value="HD-domain/PDEase-like"/>
    <property type="match status" value="1"/>
</dbReference>
<feature type="transmembrane region" description="Helical" evidence="2">
    <location>
        <begin position="12"/>
        <end position="35"/>
    </location>
</feature>
<feature type="transmembrane region" description="Helical" evidence="2">
    <location>
        <begin position="282"/>
        <end position="303"/>
    </location>
</feature>
<dbReference type="InterPro" id="IPR037522">
    <property type="entry name" value="HD_GYP_dom"/>
</dbReference>
<dbReference type="InParanoid" id="A0A7G1G5M7"/>
<keyword evidence="2" id="KW-0472">Membrane</keyword>
<dbReference type="InterPro" id="IPR003607">
    <property type="entry name" value="HD/PDEase_dom"/>
</dbReference>
<reference evidence="4 5" key="1">
    <citation type="submission" date="2018-06" db="EMBL/GenBank/DDBJ databases">
        <title>Genome sequencing of Oceanotoga sp. sy52.</title>
        <authorList>
            <person name="Mori K."/>
        </authorList>
    </citation>
    <scope>NUCLEOTIDE SEQUENCE [LARGE SCALE GENOMIC DNA]</scope>
    <source>
        <strain evidence="5">sy52</strain>
    </source>
</reference>
<name>A0A7G1G5M7_9BACT</name>
<dbReference type="PROSITE" id="PS51832">
    <property type="entry name" value="HD_GYP"/>
    <property type="match status" value="1"/>
</dbReference>
<protein>
    <recommendedName>
        <fullName evidence="3">HD-GYP domain-containing protein</fullName>
    </recommendedName>
</protein>
<feature type="domain" description="HD-GYP" evidence="3">
    <location>
        <begin position="388"/>
        <end position="586"/>
    </location>
</feature>
<proteinExistence type="predicted"/>
<accession>A0A7G1G5M7</accession>
<feature type="coiled-coil region" evidence="1">
    <location>
        <begin position="353"/>
        <end position="391"/>
    </location>
</feature>
<dbReference type="PANTHER" id="PTHR45228:SF8">
    <property type="entry name" value="TWO-COMPONENT RESPONSE REGULATOR-RELATED"/>
    <property type="match status" value="1"/>
</dbReference>